<sequence length="117" mass="13954">MLKFNCNKCDFHTNHKTMWERHISTQLHKTGTKKTRSDKKRSDKCPHCDYTSNRNLNIVQHTLNTHATKEERKAKFKYYCEICDYGTFAKSLYDSHTKSQKHVNVTNFIKDKINIKK</sequence>
<dbReference type="InterPro" id="IPR013087">
    <property type="entry name" value="Znf_C2H2_type"/>
</dbReference>
<reference evidence="2" key="1">
    <citation type="journal article" date="2017" name="Science">
        <title>Giant viruses with an expanded complement of translation system components.</title>
        <authorList>
            <person name="Schulz F."/>
            <person name="Yutin N."/>
            <person name="Ivanova N.N."/>
            <person name="Ortega D.R."/>
            <person name="Lee T.K."/>
            <person name="Vierheilig J."/>
            <person name="Daims H."/>
            <person name="Horn M."/>
            <person name="Wagner M."/>
            <person name="Jensen G.J."/>
            <person name="Kyrpides N.C."/>
            <person name="Koonin E.V."/>
            <person name="Woyke T."/>
        </authorList>
    </citation>
    <scope>NUCLEOTIDE SEQUENCE</scope>
    <source>
        <strain evidence="2">KNV1</strain>
    </source>
</reference>
<accession>A0A1V0SIY7</accession>
<dbReference type="SUPFAM" id="SSF57667">
    <property type="entry name" value="beta-beta-alpha zinc fingers"/>
    <property type="match status" value="1"/>
</dbReference>
<feature type="domain" description="C2H2-type" evidence="1">
    <location>
        <begin position="78"/>
        <end position="102"/>
    </location>
</feature>
<dbReference type="SMART" id="SM00355">
    <property type="entry name" value="ZnF_C2H2"/>
    <property type="match status" value="3"/>
</dbReference>
<evidence type="ECO:0000259" key="1">
    <source>
        <dbReference type="SMART" id="SM00355"/>
    </source>
</evidence>
<proteinExistence type="predicted"/>
<evidence type="ECO:0000313" key="2">
    <source>
        <dbReference type="EMBL" id="ARF11687.1"/>
    </source>
</evidence>
<feature type="domain" description="C2H2-type" evidence="1">
    <location>
        <begin position="43"/>
        <end position="66"/>
    </location>
</feature>
<dbReference type="EMBL" id="KY684109">
    <property type="protein sequence ID" value="ARF11687.1"/>
    <property type="molecule type" value="Genomic_DNA"/>
</dbReference>
<protein>
    <recommendedName>
        <fullName evidence="1">C2H2-type domain-containing protein</fullName>
    </recommendedName>
</protein>
<dbReference type="Gene3D" id="3.30.160.60">
    <property type="entry name" value="Classic Zinc Finger"/>
    <property type="match status" value="1"/>
</dbReference>
<feature type="domain" description="C2H2-type" evidence="1">
    <location>
        <begin position="4"/>
        <end position="28"/>
    </location>
</feature>
<dbReference type="InterPro" id="IPR036236">
    <property type="entry name" value="Znf_C2H2_sf"/>
</dbReference>
<name>A0A1V0SIY7_9VIRU</name>
<gene>
    <name evidence="2" type="ORF">Klosneuvirus_2_123</name>
</gene>
<organism evidence="2">
    <name type="scientific">Klosneuvirus KNV1</name>
    <dbReference type="NCBI Taxonomy" id="1977640"/>
    <lineage>
        <taxon>Viruses</taxon>
        <taxon>Varidnaviria</taxon>
        <taxon>Bamfordvirae</taxon>
        <taxon>Nucleocytoviricota</taxon>
        <taxon>Megaviricetes</taxon>
        <taxon>Imitervirales</taxon>
        <taxon>Mimiviridae</taxon>
        <taxon>Klosneuvirinae</taxon>
        <taxon>Klosneuvirus</taxon>
    </lineage>
</organism>